<keyword evidence="3" id="KW-1185">Reference proteome</keyword>
<protein>
    <recommendedName>
        <fullName evidence="4">Copper(I)-binding protein</fullName>
    </recommendedName>
</protein>
<evidence type="ECO:0000313" key="3">
    <source>
        <dbReference type="Proteomes" id="UP000295277"/>
    </source>
</evidence>
<dbReference type="OrthoDB" id="9796962at2"/>
<reference evidence="2 3" key="1">
    <citation type="submission" date="2019-03" db="EMBL/GenBank/DDBJ databases">
        <title>Genomic Encyclopedia of Type Strains, Phase IV (KMG-IV): sequencing the most valuable type-strain genomes for metagenomic binning, comparative biology and taxonomic classification.</title>
        <authorList>
            <person name="Goeker M."/>
        </authorList>
    </citation>
    <scope>NUCLEOTIDE SEQUENCE [LARGE SCALE GENOMIC DNA]</scope>
    <source>
        <strain evidence="2 3">DSM 21153</strain>
    </source>
</reference>
<feature type="signal peptide" evidence="1">
    <location>
        <begin position="1"/>
        <end position="22"/>
    </location>
</feature>
<dbReference type="InterPro" id="IPR007410">
    <property type="entry name" value="LpqE-like"/>
</dbReference>
<dbReference type="Gene3D" id="2.60.40.1890">
    <property type="entry name" value="PCu(A)C copper chaperone"/>
    <property type="match status" value="1"/>
</dbReference>
<dbReference type="Proteomes" id="UP000295277">
    <property type="component" value="Unassembled WGS sequence"/>
</dbReference>
<dbReference type="SUPFAM" id="SSF110087">
    <property type="entry name" value="DR1885-like metal-binding protein"/>
    <property type="match status" value="1"/>
</dbReference>
<feature type="chain" id="PRO_5020219118" description="Copper(I)-binding protein" evidence="1">
    <location>
        <begin position="23"/>
        <end position="157"/>
    </location>
</feature>
<evidence type="ECO:0008006" key="4">
    <source>
        <dbReference type="Google" id="ProtNLM"/>
    </source>
</evidence>
<proteinExistence type="predicted"/>
<dbReference type="RefSeq" id="WP_132694837.1">
    <property type="nucleotide sequence ID" value="NZ_SLVM01000011.1"/>
</dbReference>
<sequence length="157" mass="16514">MSPKTFLLAGALVLAPVLPALADNIEIHDPYARASTMMSQSGAAFMVLVNTGAEEDRLVSATSDVAERVELHTHEADANGVMRMVEVEEGFAIPAGGSHALKRGADHVMFLGLTRPLAQGDSVTVTLTFEKAGEMVVEIPVDMTRGSPAAPPKGHSH</sequence>
<evidence type="ECO:0000256" key="1">
    <source>
        <dbReference type="SAM" id="SignalP"/>
    </source>
</evidence>
<keyword evidence="1" id="KW-0732">Signal</keyword>
<comment type="caution">
    <text evidence="2">The sequence shown here is derived from an EMBL/GenBank/DDBJ whole genome shotgun (WGS) entry which is preliminary data.</text>
</comment>
<dbReference type="EMBL" id="SLVM01000011">
    <property type="protein sequence ID" value="TCM84603.1"/>
    <property type="molecule type" value="Genomic_DNA"/>
</dbReference>
<accession>A0A4R1YUZ7</accession>
<dbReference type="InterPro" id="IPR058248">
    <property type="entry name" value="Lxx211020-like"/>
</dbReference>
<name>A0A4R1YUZ7_9RHOB</name>
<organism evidence="2 3">
    <name type="scientific">Rhodovulum steppense</name>
    <dbReference type="NCBI Taxonomy" id="540251"/>
    <lineage>
        <taxon>Bacteria</taxon>
        <taxon>Pseudomonadati</taxon>
        <taxon>Pseudomonadota</taxon>
        <taxon>Alphaproteobacteria</taxon>
        <taxon>Rhodobacterales</taxon>
        <taxon>Paracoccaceae</taxon>
        <taxon>Rhodovulum</taxon>
    </lineage>
</organism>
<dbReference type="PANTHER" id="PTHR36302">
    <property type="entry name" value="BLR7088 PROTEIN"/>
    <property type="match status" value="1"/>
</dbReference>
<dbReference type="Pfam" id="PF04314">
    <property type="entry name" value="PCuAC"/>
    <property type="match status" value="1"/>
</dbReference>
<dbReference type="InterPro" id="IPR036182">
    <property type="entry name" value="PCuAC_sf"/>
</dbReference>
<dbReference type="AlphaFoldDB" id="A0A4R1YUZ7"/>
<dbReference type="PANTHER" id="PTHR36302:SF1">
    <property type="entry name" value="COPPER CHAPERONE PCU(A)C"/>
    <property type="match status" value="1"/>
</dbReference>
<gene>
    <name evidence="2" type="ORF">EV216_11185</name>
</gene>
<evidence type="ECO:0000313" key="2">
    <source>
        <dbReference type="EMBL" id="TCM84603.1"/>
    </source>
</evidence>